<evidence type="ECO:0000256" key="8">
    <source>
        <dbReference type="ARBA" id="ARBA00023136"/>
    </source>
</evidence>
<dbReference type="CTD" id="553524"/>
<feature type="domain" description="PA14" evidence="11">
    <location>
        <begin position="89"/>
        <end position="250"/>
    </location>
</feature>
<sequence length="1030" mass="119064">MVFFFPLKKLRRNGKCLLSAAILLFVTVAVYREMFAARERPGDSGMDPDVETSLKRALFDQKKRSFDPDYVVDSGAWSSNYVPQAWKPEYLQHANLHVFEDWCGSSTADLRKSLHFPLYPHSRTTVQKLAVSPQWTNYGLRIFGYLHPYANGAFLFAVSSDDNSEFWLSTDESPANLQLLAWVGKTGKEWTAPGEFEKYARQTSRPVWLSSQMRYFFEVIHKQNDKGTDHVEVAWRLLEEEPQFKVIESKHISLYVDESALLMSDVVHIPQTAASHQHTSSTQQYSDAADMLMEDPRDTVYKVPLINSKFLLGVLPDCTYQPSYTIKDFPLARYQGLRFVHMSYVYPNDYTRLTHMESENTCFYPESSYYLNMFGFSRYMKLDRTYSQGNAKAVRDFGFHGRKTIINEEDDFDEEAYHREREARLDQADNNMLPDYGDDYDDYGQKRRRKLFALVMQETNNTKPNATDSRLDQDQLKGREHSDNNPQPQPAPDGLQESSHKQMQVEPNQMDSNQGRIKTVIRKKTKGKRRRKKQKSVAAVRVKEKNPDSTPAVRVSEQDPESRQMNHSHIQAHQSLERKSTVSEGPTEIQQAAETQVITQQRNARRSSSNQRHEDDRKRLREKEIDNNMPLQQDVEEASIIRGKKAKVSNRTGNGRDARWEAGGDFDGADDEDLTPAPFDTEVNWSQTFQVKPLDLQRLRSDWIDLSCNVSGNLLVQAGDVLPVVNAFMEQLIRKHGPRFTLVRVVNIVKRVDGYKGSRYLLELELKEVDGQLLHLSHYIYTLNPHSRRHGRESRFRQPKPELLLCNPVGFRWNPAATVHFIVPVKNQARWVLQLIADMEELHRETGDSNFNLIIVDYQSTDMDVRKALGKSSLPRYEYVKLTGNFERSAGLQAGVNLIHDNHSIVFLCDLHIHFPLSIIHTIRKHCVEGYMAFAPIVMRLDCGATPLDARGYWEVNGFGLLGIYKSDLVAVGGMNTKEYKDRWGGEDWELLDRILQAGLEVERIYLRNFFHHYHSKRGMWNRRFSPSHR</sequence>
<evidence type="ECO:0000256" key="1">
    <source>
        <dbReference type="ARBA" id="ARBA00004447"/>
    </source>
</evidence>
<keyword evidence="12" id="KW-1185">Reference proteome</keyword>
<evidence type="ECO:0000256" key="7">
    <source>
        <dbReference type="ARBA" id="ARBA00023034"/>
    </source>
</evidence>
<dbReference type="PANTHER" id="PTHR12369:SF15">
    <property type="entry name" value="BETA-1,4-N-ACETYLGALACTOSAMINYLTRANSFERASE 3"/>
    <property type="match status" value="1"/>
</dbReference>
<dbReference type="Pfam" id="PF05679">
    <property type="entry name" value="CHGN"/>
    <property type="match status" value="1"/>
</dbReference>
<keyword evidence="4" id="KW-0812">Transmembrane</keyword>
<feature type="region of interest" description="Disordered" evidence="10">
    <location>
        <begin position="476"/>
        <end position="627"/>
    </location>
</feature>
<keyword evidence="3 9" id="KW-0808">Transferase</keyword>
<evidence type="ECO:0000259" key="11">
    <source>
        <dbReference type="PROSITE" id="PS51820"/>
    </source>
</evidence>
<dbReference type="PROSITE" id="PS51820">
    <property type="entry name" value="PA14"/>
    <property type="match status" value="1"/>
</dbReference>
<feature type="compositionally biased region" description="Basic and acidic residues" evidence="10">
    <location>
        <begin position="611"/>
        <end position="626"/>
    </location>
</feature>
<dbReference type="InterPro" id="IPR011658">
    <property type="entry name" value="PA14_dom"/>
</dbReference>
<dbReference type="OrthoDB" id="5971499at2759"/>
<evidence type="ECO:0000313" key="13">
    <source>
        <dbReference type="RefSeq" id="XP_029010259.1"/>
    </source>
</evidence>
<dbReference type="GeneID" id="114857690"/>
<keyword evidence="5 9" id="KW-0735">Signal-anchor</keyword>
<comment type="subcellular location">
    <subcellularLocation>
        <location evidence="1 9">Golgi apparatus</location>
        <location evidence="1 9">Golgi stack membrane</location>
        <topology evidence="1 9">Single-pass type II membrane protein</topology>
    </subcellularLocation>
</comment>
<protein>
    <recommendedName>
        <fullName evidence="9">Beta-1,4-N-acetylgalactosaminyltransferase</fullName>
        <ecNumber evidence="9">2.4.1.244</ecNumber>
    </recommendedName>
</protein>
<evidence type="ECO:0000256" key="6">
    <source>
        <dbReference type="ARBA" id="ARBA00022989"/>
    </source>
</evidence>
<dbReference type="SMART" id="SM00758">
    <property type="entry name" value="PA14"/>
    <property type="match status" value="1"/>
</dbReference>
<proteinExistence type="inferred from homology"/>
<dbReference type="KEGG" id="bspl:114857690"/>
<dbReference type="InterPro" id="IPR008428">
    <property type="entry name" value="Chond_GalNAc"/>
</dbReference>
<organism evidence="12 13">
    <name type="scientific">Betta splendens</name>
    <name type="common">Siamese fighting fish</name>
    <dbReference type="NCBI Taxonomy" id="158456"/>
    <lineage>
        <taxon>Eukaryota</taxon>
        <taxon>Metazoa</taxon>
        <taxon>Chordata</taxon>
        <taxon>Craniata</taxon>
        <taxon>Vertebrata</taxon>
        <taxon>Euteleostomi</taxon>
        <taxon>Actinopterygii</taxon>
        <taxon>Neopterygii</taxon>
        <taxon>Teleostei</taxon>
        <taxon>Neoteleostei</taxon>
        <taxon>Acanthomorphata</taxon>
        <taxon>Anabantaria</taxon>
        <taxon>Anabantiformes</taxon>
        <taxon>Anabantoidei</taxon>
        <taxon>Osphronemidae</taxon>
        <taxon>Betta</taxon>
    </lineage>
</organism>
<comment type="similarity">
    <text evidence="2 9">Belongs to the chondroitin N-acetylgalactosaminyltransferase family.</text>
</comment>
<dbReference type="RefSeq" id="XP_029010259.1">
    <property type="nucleotide sequence ID" value="XM_029154426.3"/>
</dbReference>
<evidence type="ECO:0000256" key="9">
    <source>
        <dbReference type="RuleBase" id="RU364016"/>
    </source>
</evidence>
<feature type="compositionally biased region" description="Basic residues" evidence="10">
    <location>
        <begin position="519"/>
        <end position="535"/>
    </location>
</feature>
<evidence type="ECO:0000313" key="12">
    <source>
        <dbReference type="Proteomes" id="UP000515150"/>
    </source>
</evidence>
<dbReference type="GO" id="GO:0033842">
    <property type="term" value="F:N-acetyl-beta-glucosaminyl-derivative 4-beta-N-acetylgalactosaminyltransferase activity"/>
    <property type="evidence" value="ECO:0007669"/>
    <property type="project" value="UniProtKB-EC"/>
</dbReference>
<dbReference type="Gene3D" id="3.90.550.10">
    <property type="entry name" value="Spore Coat Polysaccharide Biosynthesis Protein SpsA, Chain A"/>
    <property type="match status" value="1"/>
</dbReference>
<dbReference type="AlphaFoldDB" id="A0A6P7MXD2"/>
<keyword evidence="8" id="KW-0472">Membrane</keyword>
<feature type="compositionally biased region" description="Polar residues" evidence="10">
    <location>
        <begin position="501"/>
        <end position="514"/>
    </location>
</feature>
<dbReference type="InterPro" id="IPR029044">
    <property type="entry name" value="Nucleotide-diphossugar_trans"/>
</dbReference>
<dbReference type="SUPFAM" id="SSF53448">
    <property type="entry name" value="Nucleotide-diphospho-sugar transferases"/>
    <property type="match status" value="1"/>
</dbReference>
<dbReference type="PANTHER" id="PTHR12369">
    <property type="entry name" value="CHONDROITIN SYNTHASE"/>
    <property type="match status" value="1"/>
</dbReference>
<evidence type="ECO:0000256" key="10">
    <source>
        <dbReference type="SAM" id="MobiDB-lite"/>
    </source>
</evidence>
<feature type="region of interest" description="Disordered" evidence="10">
    <location>
        <begin position="646"/>
        <end position="670"/>
    </location>
</feature>
<dbReference type="GO" id="GO:0032580">
    <property type="term" value="C:Golgi cisterna membrane"/>
    <property type="evidence" value="ECO:0007669"/>
    <property type="project" value="UniProtKB-SubCell"/>
</dbReference>
<dbReference type="InParanoid" id="A0A6P7MXD2"/>
<evidence type="ECO:0000256" key="2">
    <source>
        <dbReference type="ARBA" id="ARBA00009239"/>
    </source>
</evidence>
<feature type="compositionally biased region" description="Polar residues" evidence="10">
    <location>
        <begin position="565"/>
        <end position="574"/>
    </location>
</feature>
<feature type="compositionally biased region" description="Polar residues" evidence="10">
    <location>
        <begin position="582"/>
        <end position="599"/>
    </location>
</feature>
<dbReference type="InterPro" id="IPR037524">
    <property type="entry name" value="PA14/GLEYA"/>
</dbReference>
<keyword evidence="7 9" id="KW-0333">Golgi apparatus</keyword>
<evidence type="ECO:0000256" key="4">
    <source>
        <dbReference type="ARBA" id="ARBA00022692"/>
    </source>
</evidence>
<accession>A0A6P7MXD2</accession>
<keyword evidence="6" id="KW-1133">Transmembrane helix</keyword>
<comment type="function">
    <text evidence="9">Transfers N-acetylgalactosamine (GalNAc) from UDP-GalNAc to N-acetylglucosamine-beta-benzyl with a beta-1,4-linkage to form N,N'-diacetyllactosediamine, GalNAc-beta-1,4-GlcNAc structures in N-linked glycans and probably O-linked glycans.</text>
</comment>
<evidence type="ECO:0000256" key="5">
    <source>
        <dbReference type="ARBA" id="ARBA00022968"/>
    </source>
</evidence>
<feature type="compositionally biased region" description="Low complexity" evidence="10">
    <location>
        <begin position="600"/>
        <end position="610"/>
    </location>
</feature>
<dbReference type="InterPro" id="IPR051227">
    <property type="entry name" value="CS_glycosyltransferase"/>
</dbReference>
<comment type="catalytic activity">
    <reaction evidence="9">
        <text>an N-acetyl-beta-D-glucosaminyl derivative + UDP-N-acetyl-alpha-D-galactosamine = an N-acetyl-beta-D-galactosaminyl-(1-&gt;4)-N-acetyl-beta-D-glucosaminyl derivative + UDP + H(+)</text>
        <dbReference type="Rhea" id="RHEA:20493"/>
        <dbReference type="ChEBI" id="CHEBI:15378"/>
        <dbReference type="ChEBI" id="CHEBI:58223"/>
        <dbReference type="ChEBI" id="CHEBI:61631"/>
        <dbReference type="ChEBI" id="CHEBI:67138"/>
        <dbReference type="ChEBI" id="CHEBI:138027"/>
        <dbReference type="EC" id="2.4.1.244"/>
    </reaction>
</comment>
<dbReference type="EC" id="2.4.1.244" evidence="9"/>
<name>A0A6P7MXD2_BETSP</name>
<evidence type="ECO:0000256" key="3">
    <source>
        <dbReference type="ARBA" id="ARBA00022679"/>
    </source>
</evidence>
<gene>
    <name evidence="13" type="primary">b4galnt3b</name>
</gene>
<dbReference type="FunCoup" id="A0A6P7MXD2">
    <property type="interactions" value="342"/>
</dbReference>
<reference evidence="13" key="1">
    <citation type="submission" date="2025-08" db="UniProtKB">
        <authorList>
            <consortium name="RefSeq"/>
        </authorList>
    </citation>
    <scope>IDENTIFICATION</scope>
</reference>
<dbReference type="Proteomes" id="UP000515150">
    <property type="component" value="Chromosome 6"/>
</dbReference>